<keyword evidence="4" id="KW-1185">Reference proteome</keyword>
<feature type="region of interest" description="Disordered" evidence="1">
    <location>
        <begin position="287"/>
        <end position="309"/>
    </location>
</feature>
<evidence type="ECO:0000256" key="2">
    <source>
        <dbReference type="SAM" id="Phobius"/>
    </source>
</evidence>
<feature type="transmembrane region" description="Helical" evidence="2">
    <location>
        <begin position="24"/>
        <end position="44"/>
    </location>
</feature>
<dbReference type="STRING" id="765440.A0A0C3G7K0"/>
<evidence type="ECO:0000256" key="1">
    <source>
        <dbReference type="SAM" id="MobiDB-lite"/>
    </source>
</evidence>
<evidence type="ECO:0000313" key="3">
    <source>
        <dbReference type="EMBL" id="KIM92200.1"/>
    </source>
</evidence>
<dbReference type="InterPro" id="IPR013920">
    <property type="entry name" value="DUF1774_fun"/>
</dbReference>
<proteinExistence type="predicted"/>
<name>A0A0C3G7K0_PILCF</name>
<organism evidence="3 4">
    <name type="scientific">Piloderma croceum (strain F 1598)</name>
    <dbReference type="NCBI Taxonomy" id="765440"/>
    <lineage>
        <taxon>Eukaryota</taxon>
        <taxon>Fungi</taxon>
        <taxon>Dikarya</taxon>
        <taxon>Basidiomycota</taxon>
        <taxon>Agaricomycotina</taxon>
        <taxon>Agaricomycetes</taxon>
        <taxon>Agaricomycetidae</taxon>
        <taxon>Atheliales</taxon>
        <taxon>Atheliaceae</taxon>
        <taxon>Piloderma</taxon>
    </lineage>
</organism>
<evidence type="ECO:0000313" key="4">
    <source>
        <dbReference type="Proteomes" id="UP000054166"/>
    </source>
</evidence>
<feature type="transmembrane region" description="Helical" evidence="2">
    <location>
        <begin position="64"/>
        <end position="87"/>
    </location>
</feature>
<dbReference type="AlphaFoldDB" id="A0A0C3G7K0"/>
<feature type="transmembrane region" description="Helical" evidence="2">
    <location>
        <begin position="254"/>
        <end position="273"/>
    </location>
</feature>
<dbReference type="OrthoDB" id="3342455at2759"/>
<dbReference type="PANTHER" id="PTHR37992:SF1">
    <property type="entry name" value="DUF1774-DOMAIN-CONTAINING PROTEIN"/>
    <property type="match status" value="1"/>
</dbReference>
<accession>A0A0C3G7K0</accession>
<keyword evidence="2" id="KW-0812">Transmembrane</keyword>
<reference evidence="4" key="2">
    <citation type="submission" date="2015-01" db="EMBL/GenBank/DDBJ databases">
        <title>Evolutionary Origins and Diversification of the Mycorrhizal Mutualists.</title>
        <authorList>
            <consortium name="DOE Joint Genome Institute"/>
            <consortium name="Mycorrhizal Genomics Consortium"/>
            <person name="Kohler A."/>
            <person name="Kuo A."/>
            <person name="Nagy L.G."/>
            <person name="Floudas D."/>
            <person name="Copeland A."/>
            <person name="Barry K.W."/>
            <person name="Cichocki N."/>
            <person name="Veneault-Fourrey C."/>
            <person name="LaButti K."/>
            <person name="Lindquist E.A."/>
            <person name="Lipzen A."/>
            <person name="Lundell T."/>
            <person name="Morin E."/>
            <person name="Murat C."/>
            <person name="Riley R."/>
            <person name="Ohm R."/>
            <person name="Sun H."/>
            <person name="Tunlid A."/>
            <person name="Henrissat B."/>
            <person name="Grigoriev I.V."/>
            <person name="Hibbett D.S."/>
            <person name="Martin F."/>
        </authorList>
    </citation>
    <scope>NUCLEOTIDE SEQUENCE [LARGE SCALE GENOMIC DNA]</scope>
    <source>
        <strain evidence="4">F 1598</strain>
    </source>
</reference>
<feature type="transmembrane region" description="Helical" evidence="2">
    <location>
        <begin position="202"/>
        <end position="221"/>
    </location>
</feature>
<reference evidence="3 4" key="1">
    <citation type="submission" date="2014-04" db="EMBL/GenBank/DDBJ databases">
        <authorList>
            <consortium name="DOE Joint Genome Institute"/>
            <person name="Kuo A."/>
            <person name="Tarkka M."/>
            <person name="Buscot F."/>
            <person name="Kohler A."/>
            <person name="Nagy L.G."/>
            <person name="Floudas D."/>
            <person name="Copeland A."/>
            <person name="Barry K.W."/>
            <person name="Cichocki N."/>
            <person name="Veneault-Fourrey C."/>
            <person name="LaButti K."/>
            <person name="Lindquist E.A."/>
            <person name="Lipzen A."/>
            <person name="Lundell T."/>
            <person name="Morin E."/>
            <person name="Murat C."/>
            <person name="Sun H."/>
            <person name="Tunlid A."/>
            <person name="Henrissat B."/>
            <person name="Grigoriev I.V."/>
            <person name="Hibbett D.S."/>
            <person name="Martin F."/>
            <person name="Nordberg H.P."/>
            <person name="Cantor M.N."/>
            <person name="Hua S.X."/>
        </authorList>
    </citation>
    <scope>NUCLEOTIDE SEQUENCE [LARGE SCALE GENOMIC DNA]</scope>
    <source>
        <strain evidence="3 4">F 1598</strain>
    </source>
</reference>
<dbReference type="HOGENOM" id="CLU_033260_0_0_1"/>
<feature type="transmembrane region" description="Helical" evidence="2">
    <location>
        <begin position="159"/>
        <end position="182"/>
    </location>
</feature>
<feature type="transmembrane region" description="Helical" evidence="2">
    <location>
        <begin position="99"/>
        <end position="117"/>
    </location>
</feature>
<keyword evidence="2" id="KW-1133">Transmembrane helix</keyword>
<dbReference type="InParanoid" id="A0A0C3G7K0"/>
<dbReference type="EMBL" id="KN832970">
    <property type="protein sequence ID" value="KIM92200.1"/>
    <property type="molecule type" value="Genomic_DNA"/>
</dbReference>
<gene>
    <name evidence="3" type="ORF">PILCRDRAFT_810212</name>
</gene>
<dbReference type="PANTHER" id="PTHR37992">
    <property type="entry name" value="EXPRESSED PROTEIN"/>
    <property type="match status" value="1"/>
</dbReference>
<feature type="transmembrane region" description="Helical" evidence="2">
    <location>
        <begin position="123"/>
        <end position="147"/>
    </location>
</feature>
<feature type="transmembrane region" description="Helical" evidence="2">
    <location>
        <begin position="226"/>
        <end position="242"/>
    </location>
</feature>
<sequence length="309" mass="34026">MDSLPIDVNHPAVKEYLSLVRLQVLTPLSLLINIATVAVCTIVVNPGIGKVTKAHPTSISPRPSLIAIYVIAIYASQIGYCLLLVLARKPETKKTLVKGVGLSLVYANWVMAGWAIAWTLQGFLASTILLGILVVLLVYSNIALLTYHAPTSSRPFDTALIHVPLRFFLILPLSIMFPYSLFVTLNLSWNPAHDPTNYNEHAWPGFGVVMGINFLGLLVIIIRRDIVWAVAATWICVSVFTARPKPAPVYITEILFTVLHPLALIASILWAWLRERNREGRIALRGEEGEGNEAEGHGPREVDVDGVWG</sequence>
<protein>
    <submittedName>
        <fullName evidence="3">Uncharacterized protein</fullName>
    </submittedName>
</protein>
<feature type="compositionally biased region" description="Basic and acidic residues" evidence="1">
    <location>
        <begin position="287"/>
        <end position="303"/>
    </location>
</feature>
<dbReference type="Proteomes" id="UP000054166">
    <property type="component" value="Unassembled WGS sequence"/>
</dbReference>
<keyword evidence="2" id="KW-0472">Membrane</keyword>